<reference evidence="15" key="1">
    <citation type="journal article" date="2019" name="Int. J. Syst. Evol. Microbiol.">
        <title>The Global Catalogue of Microorganisms (GCM) 10K type strain sequencing project: providing services to taxonomists for standard genome sequencing and annotation.</title>
        <authorList>
            <consortium name="The Broad Institute Genomics Platform"/>
            <consortium name="The Broad Institute Genome Sequencing Center for Infectious Disease"/>
            <person name="Wu L."/>
            <person name="Ma J."/>
        </authorList>
    </citation>
    <scope>NUCLEOTIDE SEQUENCE [LARGE SCALE GENOMIC DNA]</scope>
    <source>
        <strain evidence="15">CCUG 42722</strain>
    </source>
</reference>
<feature type="active site" evidence="11">
    <location>
        <position position="191"/>
    </location>
</feature>
<comment type="subunit">
    <text evidence="11">Forms a cyclic heterotetrameric complex composed of two molecules of XerC and two molecules of XerD.</text>
</comment>
<dbReference type="InterPro" id="IPR010998">
    <property type="entry name" value="Integrase_recombinase_N"/>
</dbReference>
<evidence type="ECO:0000259" key="12">
    <source>
        <dbReference type="PROSITE" id="PS51898"/>
    </source>
</evidence>
<gene>
    <name evidence="11 14" type="primary">xerD</name>
    <name evidence="14" type="ORF">ACFO6V_05300</name>
</gene>
<evidence type="ECO:0000256" key="11">
    <source>
        <dbReference type="HAMAP-Rule" id="MF_01807"/>
    </source>
</evidence>
<comment type="subcellular location">
    <subcellularLocation>
        <location evidence="1 11">Cytoplasm</location>
    </subcellularLocation>
</comment>
<dbReference type="InterPro" id="IPR044068">
    <property type="entry name" value="CB"/>
</dbReference>
<evidence type="ECO:0000256" key="7">
    <source>
        <dbReference type="ARBA" id="ARBA00022908"/>
    </source>
</evidence>
<evidence type="ECO:0000256" key="1">
    <source>
        <dbReference type="ARBA" id="ARBA00004496"/>
    </source>
</evidence>
<comment type="similarity">
    <text evidence="2 11">Belongs to the 'phage' integrase family. XerD subfamily.</text>
</comment>
<dbReference type="Pfam" id="PF00589">
    <property type="entry name" value="Phage_integrase"/>
    <property type="match status" value="1"/>
</dbReference>
<keyword evidence="15" id="KW-1185">Reference proteome</keyword>
<keyword evidence="8 11" id="KW-0238">DNA-binding</keyword>
<dbReference type="InterPro" id="IPR013762">
    <property type="entry name" value="Integrase-like_cat_sf"/>
</dbReference>
<dbReference type="RefSeq" id="WP_377135150.1">
    <property type="nucleotide sequence ID" value="NZ_JBHSFI010000003.1"/>
</dbReference>
<dbReference type="InterPro" id="IPR011932">
    <property type="entry name" value="Recomb_XerD"/>
</dbReference>
<feature type="active site" evidence="11">
    <location>
        <position position="263"/>
    </location>
</feature>
<evidence type="ECO:0000313" key="14">
    <source>
        <dbReference type="EMBL" id="MFC4627642.1"/>
    </source>
</evidence>
<dbReference type="NCBIfam" id="TIGR02225">
    <property type="entry name" value="recomb_XerD"/>
    <property type="match status" value="1"/>
</dbReference>
<feature type="domain" description="Tyr recombinase" evidence="12">
    <location>
        <begin position="127"/>
        <end position="311"/>
    </location>
</feature>
<dbReference type="HAMAP" id="MF_01807">
    <property type="entry name" value="Recomb_XerD"/>
    <property type="match status" value="1"/>
</dbReference>
<keyword evidence="9 11" id="KW-0233">DNA recombination</keyword>
<dbReference type="InterPro" id="IPR050090">
    <property type="entry name" value="Tyrosine_recombinase_XerCD"/>
</dbReference>
<keyword evidence="7 11" id="KW-0229">DNA integration</keyword>
<feature type="domain" description="Core-binding (CB)" evidence="13">
    <location>
        <begin position="15"/>
        <end position="106"/>
    </location>
</feature>
<evidence type="ECO:0000256" key="9">
    <source>
        <dbReference type="ARBA" id="ARBA00023172"/>
    </source>
</evidence>
<feature type="active site" evidence="11">
    <location>
        <position position="266"/>
    </location>
</feature>
<evidence type="ECO:0000256" key="3">
    <source>
        <dbReference type="ARBA" id="ARBA00015810"/>
    </source>
</evidence>
<evidence type="ECO:0000256" key="5">
    <source>
        <dbReference type="ARBA" id="ARBA00022618"/>
    </source>
</evidence>
<keyword evidence="6 11" id="KW-0159">Chromosome partition</keyword>
<dbReference type="Proteomes" id="UP001596011">
    <property type="component" value="Unassembled WGS sequence"/>
</dbReference>
<dbReference type="NCBIfam" id="NF001399">
    <property type="entry name" value="PRK00283.1"/>
    <property type="match status" value="1"/>
</dbReference>
<feature type="active site" evidence="11">
    <location>
        <position position="289"/>
    </location>
</feature>
<comment type="caution">
    <text evidence="14">The sequence shown here is derived from an EMBL/GenBank/DDBJ whole genome shotgun (WGS) entry which is preliminary data.</text>
</comment>
<evidence type="ECO:0000256" key="8">
    <source>
        <dbReference type="ARBA" id="ARBA00023125"/>
    </source>
</evidence>
<dbReference type="InterPro" id="IPR004107">
    <property type="entry name" value="Integrase_SAM-like_N"/>
</dbReference>
<dbReference type="PROSITE" id="PS51900">
    <property type="entry name" value="CB"/>
    <property type="match status" value="1"/>
</dbReference>
<evidence type="ECO:0000313" key="15">
    <source>
        <dbReference type="Proteomes" id="UP001596011"/>
    </source>
</evidence>
<keyword evidence="4 11" id="KW-0963">Cytoplasm</keyword>
<evidence type="ECO:0000256" key="6">
    <source>
        <dbReference type="ARBA" id="ARBA00022829"/>
    </source>
</evidence>
<keyword evidence="10 11" id="KW-0131">Cell cycle</keyword>
<evidence type="ECO:0000256" key="10">
    <source>
        <dbReference type="ARBA" id="ARBA00023306"/>
    </source>
</evidence>
<dbReference type="InterPro" id="IPR011010">
    <property type="entry name" value="DNA_brk_join_enz"/>
</dbReference>
<dbReference type="PROSITE" id="PS51898">
    <property type="entry name" value="TYR_RECOMBINASE"/>
    <property type="match status" value="1"/>
</dbReference>
<feature type="active site" description="O-(3'-phospho-DNA)-tyrosine intermediate" evidence="11">
    <location>
        <position position="298"/>
    </location>
</feature>
<dbReference type="Pfam" id="PF02899">
    <property type="entry name" value="Phage_int_SAM_1"/>
    <property type="match status" value="1"/>
</dbReference>
<dbReference type="PANTHER" id="PTHR30349">
    <property type="entry name" value="PHAGE INTEGRASE-RELATED"/>
    <property type="match status" value="1"/>
</dbReference>
<accession>A0ABV9HCZ8</accession>
<dbReference type="Gene3D" id="1.10.150.130">
    <property type="match status" value="1"/>
</dbReference>
<dbReference type="InterPro" id="IPR023009">
    <property type="entry name" value="Tyrosine_recombinase_XerC/XerD"/>
</dbReference>
<dbReference type="SUPFAM" id="SSF56349">
    <property type="entry name" value="DNA breaking-rejoining enzymes"/>
    <property type="match status" value="1"/>
</dbReference>
<protein>
    <recommendedName>
        <fullName evidence="3 11">Tyrosine recombinase XerD</fullName>
    </recommendedName>
</protein>
<keyword evidence="5 11" id="KW-0132">Cell division</keyword>
<dbReference type="CDD" id="cd00798">
    <property type="entry name" value="INT_XerDC_C"/>
    <property type="match status" value="1"/>
</dbReference>
<dbReference type="PANTHER" id="PTHR30349:SF81">
    <property type="entry name" value="TYROSINE RECOMBINASE XERC"/>
    <property type="match status" value="1"/>
</dbReference>
<dbReference type="HAMAP" id="MF_01808">
    <property type="entry name" value="Recomb_XerC_XerD"/>
    <property type="match status" value="1"/>
</dbReference>
<dbReference type="InterPro" id="IPR002104">
    <property type="entry name" value="Integrase_catalytic"/>
</dbReference>
<name>A0ABV9HCZ8_9MICO</name>
<proteinExistence type="inferred from homology"/>
<evidence type="ECO:0000259" key="13">
    <source>
        <dbReference type="PROSITE" id="PS51900"/>
    </source>
</evidence>
<organism evidence="14 15">
    <name type="scientific">Promicromonospora alba</name>
    <dbReference type="NCBI Taxonomy" id="1616110"/>
    <lineage>
        <taxon>Bacteria</taxon>
        <taxon>Bacillati</taxon>
        <taxon>Actinomycetota</taxon>
        <taxon>Actinomycetes</taxon>
        <taxon>Micrococcales</taxon>
        <taxon>Promicromonosporaceae</taxon>
        <taxon>Promicromonospora</taxon>
    </lineage>
</organism>
<sequence length="318" mass="33727">MQTFREPAPAPDVSARLDRALRDYLAHLSVERGLSANTVAAYRRDLVRYLAFLATSGRPGLGEVTEADVTSFVEAVRQGTDGGRPLSPSSTARALAAVRGWHRFAQAEGMAVGDPSAEVRAPTQLRRLPHALSVDDVAALLDAAGAGEGPLPLRDRALLELLYATGARISEIVGLDVDGVSDRTSVRLLGKGAKERAVPVGSFARDALEGYLVRSRPALAAAGRGTPALFLNTRGARMSRQTAWAALQAAAARAGLKEHVSPHTLRHSFATHLLSGGADVRVVQELLGHASVTTTQIYTMVTPDALREVYAAAHPRAR</sequence>
<evidence type="ECO:0000256" key="4">
    <source>
        <dbReference type="ARBA" id="ARBA00022490"/>
    </source>
</evidence>
<dbReference type="Gene3D" id="1.10.443.10">
    <property type="entry name" value="Intergrase catalytic core"/>
    <property type="match status" value="1"/>
</dbReference>
<dbReference type="EMBL" id="JBHSFI010000003">
    <property type="protein sequence ID" value="MFC4627642.1"/>
    <property type="molecule type" value="Genomic_DNA"/>
</dbReference>
<evidence type="ECO:0000256" key="2">
    <source>
        <dbReference type="ARBA" id="ARBA00010450"/>
    </source>
</evidence>
<feature type="active site" evidence="11">
    <location>
        <position position="168"/>
    </location>
</feature>
<comment type="function">
    <text evidence="11">Site-specific tyrosine recombinase, which acts by catalyzing the cutting and rejoining of the recombining DNA molecules. The XerC-XerD complex is essential to convert dimers of the bacterial chromosome into monomers to permit their segregation at cell division. It also contributes to the segregational stability of plasmids.</text>
</comment>